<comment type="catalytic activity">
    <reaction evidence="2">
        <text>2 GTP = 3',3'-c-di-GMP + 2 diphosphate</text>
        <dbReference type="Rhea" id="RHEA:24898"/>
        <dbReference type="ChEBI" id="CHEBI:33019"/>
        <dbReference type="ChEBI" id="CHEBI:37565"/>
        <dbReference type="ChEBI" id="CHEBI:58805"/>
        <dbReference type="EC" id="2.7.7.65"/>
    </reaction>
</comment>
<dbReference type="Proteomes" id="UP000737171">
    <property type="component" value="Unassembled WGS sequence"/>
</dbReference>
<dbReference type="InterPro" id="IPR011990">
    <property type="entry name" value="TPR-like_helical_dom_sf"/>
</dbReference>
<dbReference type="Gene3D" id="3.30.70.270">
    <property type="match status" value="1"/>
</dbReference>
<dbReference type="InterPro" id="IPR029787">
    <property type="entry name" value="Nucleotide_cyclase"/>
</dbReference>
<dbReference type="PANTHER" id="PTHR45138:SF9">
    <property type="entry name" value="DIGUANYLATE CYCLASE DGCM-RELATED"/>
    <property type="match status" value="1"/>
</dbReference>
<accession>A0ABX2EG46</accession>
<dbReference type="NCBIfam" id="TIGR00254">
    <property type="entry name" value="GGDEF"/>
    <property type="match status" value="1"/>
</dbReference>
<dbReference type="Gene3D" id="1.25.40.10">
    <property type="entry name" value="Tetratricopeptide repeat domain"/>
    <property type="match status" value="1"/>
</dbReference>
<evidence type="ECO:0000259" key="3">
    <source>
        <dbReference type="PROSITE" id="PS50887"/>
    </source>
</evidence>
<dbReference type="InterPro" id="IPR050469">
    <property type="entry name" value="Diguanylate_Cyclase"/>
</dbReference>
<dbReference type="SMART" id="SM00267">
    <property type="entry name" value="GGDEF"/>
    <property type="match status" value="1"/>
</dbReference>
<feature type="domain" description="GGDEF" evidence="3">
    <location>
        <begin position="416"/>
        <end position="548"/>
    </location>
</feature>
<evidence type="ECO:0000256" key="1">
    <source>
        <dbReference type="ARBA" id="ARBA00012528"/>
    </source>
</evidence>
<comment type="caution">
    <text evidence="4">The sequence shown here is derived from an EMBL/GenBank/DDBJ whole genome shotgun (WGS) entry which is preliminary data.</text>
</comment>
<dbReference type="Pfam" id="PF00990">
    <property type="entry name" value="GGDEF"/>
    <property type="match status" value="1"/>
</dbReference>
<organism evidence="4 5">
    <name type="scientific">Pseudaquabacterium terrae</name>
    <dbReference type="NCBI Taxonomy" id="2732868"/>
    <lineage>
        <taxon>Bacteria</taxon>
        <taxon>Pseudomonadati</taxon>
        <taxon>Pseudomonadota</taxon>
        <taxon>Betaproteobacteria</taxon>
        <taxon>Burkholderiales</taxon>
        <taxon>Sphaerotilaceae</taxon>
        <taxon>Pseudaquabacterium</taxon>
    </lineage>
</organism>
<sequence>MRQASVEAATARDTAAALMCDLQFAAADELLRGAAQQARAADDAAGLYLILQARAEMLRGQEQRVEAVPVFLEAVAACRRAQGSADELGRLEASIAFTLVNIGLPDEATEHAAAALELSESMTRLDERVRALNAVALTNTRLGHFSSARSLYSQIVREGRVARGGGGATAGERGRAMINLGVCLNDEARTLEPDDPRRGRLLRRQIRCNRAALTAPLRPGNGLAALLNTTDALVMLARLDDASQQLAALERPLQDCADTELRAFATGLAARISMGRGDCDTAATLFTRAIAQFDAVDSQDEVPMLLEALSQAEEARGHLPAALAAERRASAMQRARAKALAETRLRVLEARYERELARRSAEAQRTMEARVEQQRAQLNAQTEALSHAARTDPLTGLGNRRVLEEVATVLGAPSGVPFSVALIDVDHFKHINDRFSHGVGDRVLRAIADVLRENCRPTDVATRYGGEEFVVVLPGMARDVAERVCERLRGRIEDFDWASIGEGIRATVSIGLSGDVCPADLTAVLARADGCLYAAKNAGRNRVRTDER</sequence>
<protein>
    <recommendedName>
        <fullName evidence="1">diguanylate cyclase</fullName>
        <ecNumber evidence="1">2.7.7.65</ecNumber>
    </recommendedName>
</protein>
<dbReference type="PANTHER" id="PTHR45138">
    <property type="entry name" value="REGULATORY COMPONENTS OF SENSORY TRANSDUCTION SYSTEM"/>
    <property type="match status" value="1"/>
</dbReference>
<gene>
    <name evidence="4" type="ORF">HLB44_11365</name>
</gene>
<dbReference type="SUPFAM" id="SSF48452">
    <property type="entry name" value="TPR-like"/>
    <property type="match status" value="1"/>
</dbReference>
<keyword evidence="5" id="KW-1185">Reference proteome</keyword>
<dbReference type="InterPro" id="IPR000160">
    <property type="entry name" value="GGDEF_dom"/>
</dbReference>
<name>A0ABX2EG46_9BURK</name>
<evidence type="ECO:0000256" key="2">
    <source>
        <dbReference type="ARBA" id="ARBA00034247"/>
    </source>
</evidence>
<dbReference type="RefSeq" id="WP_173122687.1">
    <property type="nucleotide sequence ID" value="NZ_JABRWJ010000003.1"/>
</dbReference>
<dbReference type="CDD" id="cd01949">
    <property type="entry name" value="GGDEF"/>
    <property type="match status" value="1"/>
</dbReference>
<dbReference type="PROSITE" id="PS50887">
    <property type="entry name" value="GGDEF"/>
    <property type="match status" value="1"/>
</dbReference>
<evidence type="ECO:0000313" key="5">
    <source>
        <dbReference type="Proteomes" id="UP000737171"/>
    </source>
</evidence>
<dbReference type="InterPro" id="IPR043128">
    <property type="entry name" value="Rev_trsase/Diguanyl_cyclase"/>
</dbReference>
<evidence type="ECO:0000313" key="4">
    <source>
        <dbReference type="EMBL" id="NRF67583.1"/>
    </source>
</evidence>
<dbReference type="SUPFAM" id="SSF55073">
    <property type="entry name" value="Nucleotide cyclase"/>
    <property type="match status" value="1"/>
</dbReference>
<dbReference type="EMBL" id="JABRWJ010000003">
    <property type="protein sequence ID" value="NRF67583.1"/>
    <property type="molecule type" value="Genomic_DNA"/>
</dbReference>
<reference evidence="4 5" key="1">
    <citation type="submission" date="2020-05" db="EMBL/GenBank/DDBJ databases">
        <title>Aquincola sp. isolate from soil.</title>
        <authorList>
            <person name="Han J."/>
            <person name="Kim D.-U."/>
        </authorList>
    </citation>
    <scope>NUCLEOTIDE SEQUENCE [LARGE SCALE GENOMIC DNA]</scope>
    <source>
        <strain evidence="4 5">S2</strain>
    </source>
</reference>
<dbReference type="EC" id="2.7.7.65" evidence="1"/>
<proteinExistence type="predicted"/>